<dbReference type="RefSeq" id="WP_123039219.1">
    <property type="nucleotide sequence ID" value="NZ_CP033433.1"/>
</dbReference>
<accession>A0A3G3JSF5</accession>
<evidence type="ECO:0000313" key="9">
    <source>
        <dbReference type="EMBL" id="AYQ71155.1"/>
    </source>
</evidence>
<dbReference type="EMBL" id="CP033433">
    <property type="protein sequence ID" value="AYQ71155.1"/>
    <property type="molecule type" value="Genomic_DNA"/>
</dbReference>
<evidence type="ECO:0000256" key="7">
    <source>
        <dbReference type="RuleBase" id="RU363032"/>
    </source>
</evidence>
<evidence type="ECO:0000256" key="5">
    <source>
        <dbReference type="ARBA" id="ARBA00022989"/>
    </source>
</evidence>
<feature type="transmembrane region" description="Helical" evidence="7">
    <location>
        <begin position="12"/>
        <end position="36"/>
    </location>
</feature>
<feature type="transmembrane region" description="Helical" evidence="7">
    <location>
        <begin position="242"/>
        <end position="261"/>
    </location>
</feature>
<dbReference type="PANTHER" id="PTHR43744">
    <property type="entry name" value="ABC TRANSPORTER PERMEASE PROTEIN MG189-RELATED-RELATED"/>
    <property type="match status" value="1"/>
</dbReference>
<comment type="subcellular location">
    <subcellularLocation>
        <location evidence="1 7">Cell membrane</location>
        <topology evidence="1 7">Multi-pass membrane protein</topology>
    </subcellularLocation>
</comment>
<keyword evidence="2 7" id="KW-0813">Transport</keyword>
<keyword evidence="4 7" id="KW-0812">Transmembrane</keyword>
<feature type="transmembrane region" description="Helical" evidence="7">
    <location>
        <begin position="109"/>
        <end position="131"/>
    </location>
</feature>
<evidence type="ECO:0000256" key="1">
    <source>
        <dbReference type="ARBA" id="ARBA00004651"/>
    </source>
</evidence>
<dbReference type="PANTHER" id="PTHR43744:SF12">
    <property type="entry name" value="ABC TRANSPORTER PERMEASE PROTEIN MG189-RELATED"/>
    <property type="match status" value="1"/>
</dbReference>
<evidence type="ECO:0000256" key="3">
    <source>
        <dbReference type="ARBA" id="ARBA00022475"/>
    </source>
</evidence>
<gene>
    <name evidence="9" type="ORF">EAV92_00125</name>
</gene>
<organism evidence="9 10">
    <name type="scientific">Cohnella candidum</name>
    <dbReference type="NCBI Taxonomy" id="2674991"/>
    <lineage>
        <taxon>Bacteria</taxon>
        <taxon>Bacillati</taxon>
        <taxon>Bacillota</taxon>
        <taxon>Bacilli</taxon>
        <taxon>Bacillales</taxon>
        <taxon>Paenibacillaceae</taxon>
        <taxon>Cohnella</taxon>
    </lineage>
</organism>
<evidence type="ECO:0000256" key="2">
    <source>
        <dbReference type="ARBA" id="ARBA00022448"/>
    </source>
</evidence>
<feature type="transmembrane region" description="Helical" evidence="7">
    <location>
        <begin position="137"/>
        <end position="157"/>
    </location>
</feature>
<evidence type="ECO:0000256" key="4">
    <source>
        <dbReference type="ARBA" id="ARBA00022692"/>
    </source>
</evidence>
<dbReference type="GO" id="GO:0005886">
    <property type="term" value="C:plasma membrane"/>
    <property type="evidence" value="ECO:0007669"/>
    <property type="project" value="UniProtKB-SubCell"/>
</dbReference>
<keyword evidence="10" id="KW-1185">Reference proteome</keyword>
<evidence type="ECO:0000259" key="8">
    <source>
        <dbReference type="PROSITE" id="PS50928"/>
    </source>
</evidence>
<dbReference type="SUPFAM" id="SSF161098">
    <property type="entry name" value="MetI-like"/>
    <property type="match status" value="1"/>
</dbReference>
<dbReference type="InterPro" id="IPR000515">
    <property type="entry name" value="MetI-like"/>
</dbReference>
<protein>
    <submittedName>
        <fullName evidence="9">Carbohydrate ABC transporter permease</fullName>
    </submittedName>
</protein>
<dbReference type="KEGG" id="coh:EAV92_00125"/>
<dbReference type="AlphaFoldDB" id="A0A3G3JSF5"/>
<feature type="domain" description="ABC transmembrane type-1" evidence="8">
    <location>
        <begin position="72"/>
        <end position="261"/>
    </location>
</feature>
<comment type="similarity">
    <text evidence="7">Belongs to the binding-protein-dependent transport system permease family.</text>
</comment>
<dbReference type="CDD" id="cd06261">
    <property type="entry name" value="TM_PBP2"/>
    <property type="match status" value="1"/>
</dbReference>
<feature type="transmembrane region" description="Helical" evidence="7">
    <location>
        <begin position="71"/>
        <end position="97"/>
    </location>
</feature>
<evidence type="ECO:0000313" key="10">
    <source>
        <dbReference type="Proteomes" id="UP000269097"/>
    </source>
</evidence>
<evidence type="ECO:0000256" key="6">
    <source>
        <dbReference type="ARBA" id="ARBA00023136"/>
    </source>
</evidence>
<keyword evidence="5 7" id="KW-1133">Transmembrane helix</keyword>
<dbReference type="Gene3D" id="1.10.3720.10">
    <property type="entry name" value="MetI-like"/>
    <property type="match status" value="1"/>
</dbReference>
<dbReference type="Proteomes" id="UP000269097">
    <property type="component" value="Chromosome"/>
</dbReference>
<sequence length="275" mass="30914">MRGNGLALKNGLTHLVLAAVSVVLVFPFVWMLTGAFKNGLEVVKMPPRFLPSHWNFDNFVRIEQFFPLYRFLLNSTVVAVATTLLQIIVCAMAAYVFAKIPFKGRQGVFLLFLTTMMIPAQVTLVPLFILFAKTNLIDTYAGLILPGIFSAYGTFLIRQHMLTVPNELLEAAFIDGASYYRVFRSVMLPLVKPTLAALTVFAFMSSWNNFLWPLIAVNSKELMTLPLGLSKLQGRWSTEWDVLMAGNVVSFVPIFVVYLFAQRYFVKGMTMTGIK</sequence>
<reference evidence="9 10" key="1">
    <citation type="submission" date="2018-10" db="EMBL/GenBank/DDBJ databases">
        <title>Genome Sequence of Cohnella sp.</title>
        <authorList>
            <person name="Srinivasan S."/>
            <person name="Kim M.K."/>
        </authorList>
    </citation>
    <scope>NUCLEOTIDE SEQUENCE [LARGE SCALE GENOMIC DNA]</scope>
    <source>
        <strain evidence="9 10">18JY8-7</strain>
    </source>
</reference>
<proteinExistence type="inferred from homology"/>
<keyword evidence="6 7" id="KW-0472">Membrane</keyword>
<dbReference type="GO" id="GO:0055085">
    <property type="term" value="P:transmembrane transport"/>
    <property type="evidence" value="ECO:0007669"/>
    <property type="project" value="InterPro"/>
</dbReference>
<keyword evidence="3" id="KW-1003">Cell membrane</keyword>
<dbReference type="PROSITE" id="PS50928">
    <property type="entry name" value="ABC_TM1"/>
    <property type="match status" value="1"/>
</dbReference>
<dbReference type="InterPro" id="IPR035906">
    <property type="entry name" value="MetI-like_sf"/>
</dbReference>
<name>A0A3G3JSF5_9BACL</name>
<dbReference type="Pfam" id="PF00528">
    <property type="entry name" value="BPD_transp_1"/>
    <property type="match status" value="1"/>
</dbReference>